<keyword evidence="2" id="KW-1185">Reference proteome</keyword>
<gene>
    <name evidence="1" type="ORF">O6H91_02G032500</name>
</gene>
<dbReference type="EMBL" id="CM055093">
    <property type="protein sequence ID" value="KAJ7564764.1"/>
    <property type="molecule type" value="Genomic_DNA"/>
</dbReference>
<sequence>MQKSEVKVETVEVKAVLHCKGCYKKFRKAIANIEEVHNVSYEEKTKKFTLTGKFDPQEVIKALRKTRKQIEVLKPKETDETKPEKCEACKHDCCSCKTDCDYWRNDNWHCRNDYSYWRPDYCWCQSQTVCLLPQNRLTTYGFSEDNPNNCSFM</sequence>
<name>A0ACC2EE07_DIPCM</name>
<dbReference type="Proteomes" id="UP001162992">
    <property type="component" value="Chromosome 2"/>
</dbReference>
<protein>
    <submittedName>
        <fullName evidence="1">Uncharacterized protein</fullName>
    </submittedName>
</protein>
<comment type="caution">
    <text evidence="1">The sequence shown here is derived from an EMBL/GenBank/DDBJ whole genome shotgun (WGS) entry which is preliminary data.</text>
</comment>
<evidence type="ECO:0000313" key="1">
    <source>
        <dbReference type="EMBL" id="KAJ7564764.1"/>
    </source>
</evidence>
<evidence type="ECO:0000313" key="2">
    <source>
        <dbReference type="Proteomes" id="UP001162992"/>
    </source>
</evidence>
<organism evidence="1 2">
    <name type="scientific">Diphasiastrum complanatum</name>
    <name type="common">Issler's clubmoss</name>
    <name type="synonym">Lycopodium complanatum</name>
    <dbReference type="NCBI Taxonomy" id="34168"/>
    <lineage>
        <taxon>Eukaryota</taxon>
        <taxon>Viridiplantae</taxon>
        <taxon>Streptophyta</taxon>
        <taxon>Embryophyta</taxon>
        <taxon>Tracheophyta</taxon>
        <taxon>Lycopodiopsida</taxon>
        <taxon>Lycopodiales</taxon>
        <taxon>Lycopodiaceae</taxon>
        <taxon>Lycopodioideae</taxon>
        <taxon>Diphasiastrum</taxon>
    </lineage>
</organism>
<proteinExistence type="predicted"/>
<reference evidence="2" key="1">
    <citation type="journal article" date="2024" name="Proc. Natl. Acad. Sci. U.S.A.">
        <title>Extraordinary preservation of gene collinearity over three hundred million years revealed in homosporous lycophytes.</title>
        <authorList>
            <person name="Li C."/>
            <person name="Wickell D."/>
            <person name="Kuo L.Y."/>
            <person name="Chen X."/>
            <person name="Nie B."/>
            <person name="Liao X."/>
            <person name="Peng D."/>
            <person name="Ji J."/>
            <person name="Jenkins J."/>
            <person name="Williams M."/>
            <person name="Shu S."/>
            <person name="Plott C."/>
            <person name="Barry K."/>
            <person name="Rajasekar S."/>
            <person name="Grimwood J."/>
            <person name="Han X."/>
            <person name="Sun S."/>
            <person name="Hou Z."/>
            <person name="He W."/>
            <person name="Dai G."/>
            <person name="Sun C."/>
            <person name="Schmutz J."/>
            <person name="Leebens-Mack J.H."/>
            <person name="Li F.W."/>
            <person name="Wang L."/>
        </authorList>
    </citation>
    <scope>NUCLEOTIDE SEQUENCE [LARGE SCALE GENOMIC DNA]</scope>
    <source>
        <strain evidence="2">cv. PW_Plant_1</strain>
    </source>
</reference>
<accession>A0ACC2EE07</accession>